<proteinExistence type="predicted"/>
<dbReference type="EMBL" id="LR796237">
    <property type="protein sequence ID" value="CAB4130319.1"/>
    <property type="molecule type" value="Genomic_DNA"/>
</dbReference>
<gene>
    <name evidence="1" type="ORF">UFOVP116_379</name>
</gene>
<sequence>MQTIVEGAEVGDLARIIRPIVNVDKYKSKMGEDTDIIVITFSVKFKEPADDLVDFIEKGFAWVLDADVSTGELPNGDFAVFVEMERNRKAPEQIIGLISDMQSLTKLAVDKWTWSYGRSIVKHPLTLEELAEGIPLSLDEYNARFSNKEIDDLQLAAGINTNKKAPDNEFTESIRIAAGLK</sequence>
<reference evidence="1" key="1">
    <citation type="submission" date="2020-04" db="EMBL/GenBank/DDBJ databases">
        <authorList>
            <person name="Chiriac C."/>
            <person name="Salcher M."/>
            <person name="Ghai R."/>
            <person name="Kavagutti S V."/>
        </authorList>
    </citation>
    <scope>NUCLEOTIDE SEQUENCE</scope>
</reference>
<accession>A0A6J5LFB7</accession>
<evidence type="ECO:0000313" key="1">
    <source>
        <dbReference type="EMBL" id="CAB4130319.1"/>
    </source>
</evidence>
<protein>
    <submittedName>
        <fullName evidence="1">Uncharacterized protein</fullName>
    </submittedName>
</protein>
<name>A0A6J5LFB7_9CAUD</name>
<organism evidence="1">
    <name type="scientific">uncultured Caudovirales phage</name>
    <dbReference type="NCBI Taxonomy" id="2100421"/>
    <lineage>
        <taxon>Viruses</taxon>
        <taxon>Duplodnaviria</taxon>
        <taxon>Heunggongvirae</taxon>
        <taxon>Uroviricota</taxon>
        <taxon>Caudoviricetes</taxon>
        <taxon>Peduoviridae</taxon>
        <taxon>Maltschvirus</taxon>
        <taxon>Maltschvirus maltsch</taxon>
    </lineage>
</organism>